<protein>
    <submittedName>
        <fullName evidence="3">AGC-kinase C-terminal domain-containing protein</fullName>
    </submittedName>
</protein>
<evidence type="ECO:0000313" key="1">
    <source>
        <dbReference type="EMBL" id="VDN08274.1"/>
    </source>
</evidence>
<name>A0A0N5DBM1_THECL</name>
<dbReference type="WBParaSite" id="TCLT_0001058501-mRNA-1">
    <property type="protein sequence ID" value="TCLT_0001058501-mRNA-1"/>
    <property type="gene ID" value="TCLT_0001058501"/>
</dbReference>
<dbReference type="AlphaFoldDB" id="A0A0N5DBM1"/>
<reference evidence="3" key="1">
    <citation type="submission" date="2017-02" db="UniProtKB">
        <authorList>
            <consortium name="WormBaseParasite"/>
        </authorList>
    </citation>
    <scope>IDENTIFICATION</scope>
</reference>
<gene>
    <name evidence="1" type="ORF">TCLT_LOCUS10572</name>
</gene>
<dbReference type="Proteomes" id="UP000276776">
    <property type="component" value="Unassembled WGS sequence"/>
</dbReference>
<accession>A0A0N5DBM1</accession>
<proteinExistence type="predicted"/>
<evidence type="ECO:0000313" key="2">
    <source>
        <dbReference type="Proteomes" id="UP000276776"/>
    </source>
</evidence>
<dbReference type="OMA" id="RIYHDNE"/>
<keyword evidence="2" id="KW-1185">Reference proteome</keyword>
<dbReference type="EMBL" id="UYYF01005185">
    <property type="protein sequence ID" value="VDN08274.1"/>
    <property type="molecule type" value="Genomic_DNA"/>
</dbReference>
<dbReference type="OrthoDB" id="5827570at2759"/>
<sequence length="146" mass="16862">MGCTHSINFHSLEKGIGHEELARTSFDMQRIEIIHDLDTDNDQKGKLAVDCIFRATREIYGQRALDMLDETITWSKFGISFHGRPFPHDFPAFAHEKPQYEALNGKENRKVDTEKTHKELKKVESYKFHDIGLGETENIEDVADKN</sequence>
<reference evidence="1 2" key="2">
    <citation type="submission" date="2018-11" db="EMBL/GenBank/DDBJ databases">
        <authorList>
            <consortium name="Pathogen Informatics"/>
        </authorList>
    </citation>
    <scope>NUCLEOTIDE SEQUENCE [LARGE SCALE GENOMIC DNA]</scope>
</reference>
<organism evidence="3">
    <name type="scientific">Thelazia callipaeda</name>
    <name type="common">Oriental eyeworm</name>
    <name type="synonym">Parasitic nematode</name>
    <dbReference type="NCBI Taxonomy" id="103827"/>
    <lineage>
        <taxon>Eukaryota</taxon>
        <taxon>Metazoa</taxon>
        <taxon>Ecdysozoa</taxon>
        <taxon>Nematoda</taxon>
        <taxon>Chromadorea</taxon>
        <taxon>Rhabditida</taxon>
        <taxon>Spirurina</taxon>
        <taxon>Spiruromorpha</taxon>
        <taxon>Thelazioidea</taxon>
        <taxon>Thelaziidae</taxon>
        <taxon>Thelazia</taxon>
    </lineage>
</organism>
<evidence type="ECO:0000313" key="3">
    <source>
        <dbReference type="WBParaSite" id="TCLT_0001058501-mRNA-1"/>
    </source>
</evidence>